<feature type="transmembrane region" description="Helical" evidence="8">
    <location>
        <begin position="22"/>
        <end position="42"/>
    </location>
</feature>
<evidence type="ECO:0000256" key="1">
    <source>
        <dbReference type="ARBA" id="ARBA00004651"/>
    </source>
</evidence>
<dbReference type="PANTHER" id="PTHR30472">
    <property type="entry name" value="FERRIC ENTEROBACTIN TRANSPORT SYSTEM PERMEASE PROTEIN"/>
    <property type="match status" value="1"/>
</dbReference>
<dbReference type="InterPro" id="IPR000522">
    <property type="entry name" value="ABC_transptr_permease_BtuC"/>
</dbReference>
<protein>
    <submittedName>
        <fullName evidence="9">Iron ABC transporter permease</fullName>
    </submittedName>
</protein>
<feature type="transmembrane region" description="Helical" evidence="8">
    <location>
        <begin position="117"/>
        <end position="150"/>
    </location>
</feature>
<proteinExistence type="inferred from homology"/>
<reference evidence="10" key="1">
    <citation type="journal article" date="2019" name="Int. J. Syst. Evol. Microbiol.">
        <title>The Global Catalogue of Microorganisms (GCM) 10K type strain sequencing project: providing services to taxonomists for standard genome sequencing and annotation.</title>
        <authorList>
            <consortium name="The Broad Institute Genomics Platform"/>
            <consortium name="The Broad Institute Genome Sequencing Center for Infectious Disease"/>
            <person name="Wu L."/>
            <person name="Ma J."/>
        </authorList>
    </citation>
    <scope>NUCLEOTIDE SEQUENCE [LARGE SCALE GENOMIC DNA]</scope>
    <source>
        <strain evidence="10">JCM 17805</strain>
    </source>
</reference>
<keyword evidence="3" id="KW-0813">Transport</keyword>
<evidence type="ECO:0000313" key="9">
    <source>
        <dbReference type="EMBL" id="GAA4652273.1"/>
    </source>
</evidence>
<feature type="transmembrane region" description="Helical" evidence="8">
    <location>
        <begin position="77"/>
        <end position="97"/>
    </location>
</feature>
<dbReference type="CDD" id="cd06550">
    <property type="entry name" value="TM_ABC_iron-siderophores_like"/>
    <property type="match status" value="1"/>
</dbReference>
<keyword evidence="6 8" id="KW-1133">Transmembrane helix</keyword>
<evidence type="ECO:0000313" key="10">
    <source>
        <dbReference type="Proteomes" id="UP001500604"/>
    </source>
</evidence>
<evidence type="ECO:0000256" key="3">
    <source>
        <dbReference type="ARBA" id="ARBA00022448"/>
    </source>
</evidence>
<evidence type="ECO:0000256" key="4">
    <source>
        <dbReference type="ARBA" id="ARBA00022475"/>
    </source>
</evidence>
<comment type="caution">
    <text evidence="9">The sequence shown here is derived from an EMBL/GenBank/DDBJ whole genome shotgun (WGS) entry which is preliminary data.</text>
</comment>
<feature type="transmembrane region" description="Helical" evidence="8">
    <location>
        <begin position="251"/>
        <end position="278"/>
    </location>
</feature>
<keyword evidence="4" id="KW-1003">Cell membrane</keyword>
<dbReference type="Pfam" id="PF01032">
    <property type="entry name" value="FecCD"/>
    <property type="match status" value="1"/>
</dbReference>
<keyword evidence="10" id="KW-1185">Reference proteome</keyword>
<accession>A0ABP8V7P9</accession>
<keyword evidence="7 8" id="KW-0472">Membrane</keyword>
<dbReference type="EMBL" id="BAABFL010000472">
    <property type="protein sequence ID" value="GAA4652273.1"/>
    <property type="molecule type" value="Genomic_DNA"/>
</dbReference>
<dbReference type="PANTHER" id="PTHR30472:SF24">
    <property type="entry name" value="FERRIC ENTEROBACTIN TRANSPORT SYSTEM PERMEASE PROTEIN FEPG"/>
    <property type="match status" value="1"/>
</dbReference>
<evidence type="ECO:0000256" key="6">
    <source>
        <dbReference type="ARBA" id="ARBA00022989"/>
    </source>
</evidence>
<dbReference type="Proteomes" id="UP001500604">
    <property type="component" value="Unassembled WGS sequence"/>
</dbReference>
<dbReference type="InterPro" id="IPR037294">
    <property type="entry name" value="ABC_BtuC-like"/>
</dbReference>
<evidence type="ECO:0000256" key="7">
    <source>
        <dbReference type="ARBA" id="ARBA00023136"/>
    </source>
</evidence>
<evidence type="ECO:0000256" key="2">
    <source>
        <dbReference type="ARBA" id="ARBA00007935"/>
    </source>
</evidence>
<sequence length="343" mass="36172">MTAGYLVLRNAWLSHLIPRQGLTRLGLLLLATATLAILAMAAGSMPIHPLRVVQTLLGQGTSTEQLIIQQFRMPRMLMALLVGTGLGIAGAILQGLVRNPLASPDVLGVTDGASVVAVFALTAFAGQFAIIWLPAFVFAGGLVTVLIIYAMAWKGGVGPRRMILIGIGLGALLAAARTVVMIQSSIQHTAQAQVWLSGSLNAANWQQVQILSFWYLLLLPFLILAMRSLSAQTLGDDLAKSLGSRLNHERFGLIMLSTALATAGVAFCGSIGFVGLMAPHIARRLLGNMPELHLPGSALVGALLVLGSDLAGRMILAPMEVPVGIFTALIGAPYFIYLLVSKK</sequence>
<keyword evidence="5 8" id="KW-0812">Transmembrane</keyword>
<dbReference type="Gene3D" id="1.10.3470.10">
    <property type="entry name" value="ABC transporter involved in vitamin B12 uptake, BtuC"/>
    <property type="match status" value="1"/>
</dbReference>
<name>A0ABP8V7P9_9GAMM</name>
<dbReference type="SUPFAM" id="SSF81345">
    <property type="entry name" value="ABC transporter involved in vitamin B12 uptake, BtuC"/>
    <property type="match status" value="1"/>
</dbReference>
<organism evidence="9 10">
    <name type="scientific">Kistimonas scapharcae</name>
    <dbReference type="NCBI Taxonomy" id="1036133"/>
    <lineage>
        <taxon>Bacteria</taxon>
        <taxon>Pseudomonadati</taxon>
        <taxon>Pseudomonadota</taxon>
        <taxon>Gammaproteobacteria</taxon>
        <taxon>Oceanospirillales</taxon>
        <taxon>Endozoicomonadaceae</taxon>
        <taxon>Kistimonas</taxon>
    </lineage>
</organism>
<dbReference type="RefSeq" id="WP_345198797.1">
    <property type="nucleotide sequence ID" value="NZ_BAABFL010000472.1"/>
</dbReference>
<comment type="subcellular location">
    <subcellularLocation>
        <location evidence="1">Cell membrane</location>
        <topology evidence="1">Multi-pass membrane protein</topology>
    </subcellularLocation>
</comment>
<evidence type="ECO:0000256" key="5">
    <source>
        <dbReference type="ARBA" id="ARBA00022692"/>
    </source>
</evidence>
<evidence type="ECO:0000256" key="8">
    <source>
        <dbReference type="SAM" id="Phobius"/>
    </source>
</evidence>
<feature type="transmembrane region" description="Helical" evidence="8">
    <location>
        <begin position="162"/>
        <end position="186"/>
    </location>
</feature>
<comment type="similarity">
    <text evidence="2">Belongs to the binding-protein-dependent transport system permease family. FecCD subfamily.</text>
</comment>
<feature type="transmembrane region" description="Helical" evidence="8">
    <location>
        <begin position="206"/>
        <end position="230"/>
    </location>
</feature>
<gene>
    <name evidence="9" type="ORF">GCM10023116_45570</name>
</gene>
<feature type="transmembrane region" description="Helical" evidence="8">
    <location>
        <begin position="323"/>
        <end position="340"/>
    </location>
</feature>